<dbReference type="InterPro" id="IPR053781">
    <property type="entry name" value="F-box_AtFBL13-like"/>
</dbReference>
<dbReference type="InterPro" id="IPR055411">
    <property type="entry name" value="LRR_FXL15/At3g58940/PEG3-like"/>
</dbReference>
<dbReference type="Gene3D" id="3.80.10.10">
    <property type="entry name" value="Ribonuclease Inhibitor"/>
    <property type="match status" value="1"/>
</dbReference>
<reference evidence="2" key="1">
    <citation type="journal article" date="2014" name="Nat. Commun.">
        <title>Genome sequence of mungbean and insights into evolution within Vigna species.</title>
        <authorList>
            <person name="Kang Y.J."/>
            <person name="Kim S.K."/>
            <person name="Kim M.Y."/>
            <person name="Lestari P."/>
            <person name="Kim K.H."/>
            <person name="Ha B.K."/>
            <person name="Jun T.H."/>
            <person name="Hwang W.J."/>
            <person name="Lee T."/>
            <person name="Lee J."/>
            <person name="Shim S."/>
            <person name="Yoon M.Y."/>
            <person name="Jang Y.E."/>
            <person name="Han K.S."/>
            <person name="Taeprayoon P."/>
            <person name="Yoon N."/>
            <person name="Somta P."/>
            <person name="Tanya P."/>
            <person name="Kim K.S."/>
            <person name="Gwag J.G."/>
            <person name="Moon J.K."/>
            <person name="Lee Y.H."/>
            <person name="Park B.S."/>
            <person name="Bombarely A."/>
            <person name="Doyle J.J."/>
            <person name="Jackson S.A."/>
            <person name="Schafleitner R."/>
            <person name="Srinives P."/>
            <person name="Varshney R.K."/>
            <person name="Lee S.H."/>
        </authorList>
    </citation>
    <scope>NUCLEOTIDE SEQUENCE [LARGE SCALE GENOMIC DNA]</scope>
    <source>
        <strain evidence="2">cv. VC1973A</strain>
    </source>
</reference>
<dbReference type="InterPro" id="IPR032675">
    <property type="entry name" value="LRR_dom_sf"/>
</dbReference>
<dbReference type="PANTHER" id="PTHR31293">
    <property type="entry name" value="RNI-LIKE SUPERFAMILY PROTEIN"/>
    <property type="match status" value="1"/>
</dbReference>
<dbReference type="SUPFAM" id="SSF52058">
    <property type="entry name" value="L domain-like"/>
    <property type="match status" value="1"/>
</dbReference>
<feature type="domain" description="F-box" evidence="1">
    <location>
        <begin position="18"/>
        <end position="66"/>
    </location>
</feature>
<dbReference type="Proteomes" id="UP000087766">
    <property type="component" value="Chromosome 4"/>
</dbReference>
<dbReference type="RefSeq" id="XP_022635867.1">
    <property type="nucleotide sequence ID" value="XM_022780146.1"/>
</dbReference>
<proteinExistence type="predicted"/>
<dbReference type="PROSITE" id="PS50181">
    <property type="entry name" value="FBOX"/>
    <property type="match status" value="1"/>
</dbReference>
<dbReference type="GeneID" id="106758313"/>
<dbReference type="SUPFAM" id="SSF81383">
    <property type="entry name" value="F-box domain"/>
    <property type="match status" value="1"/>
</dbReference>
<sequence length="525" mass="60390">MGLRLKGFVVVALKPNMADRISDLPDAVLCHVLSFLPTAAAIATTILSKRWNALWRTCPSLTFDDSDYFYNSTSRSYSRFVQCVHVAILLRDWHQTVRSFHLRVRSSLCDYTNVTVWINTVMQRGVQHLDLCVGNLFNLPSAVPTCKTLVVLKLEKFHIKNIPSFDFPLLKIMHLRNLYFSEHRDFAQIVRASPNLEELEVLDMFIHCRKVEGSFEYLPKLVRATVPKIDVPLGVVSNVQFLRLDWVDQKLKDMDPNRGDTVFKNLIHLEFGYVNSIQDWVEVFQMLKCSPSLQIFVIDKMYLDPLPIANREGADWIYPGFVPVGISLNLRRCCFKNYKGWKGFGNWKKMPAVRVSSSWEKNELGYNHSQTQKLPKTQMRASETQIQINTRRGKTPNPISKPKTSLSQIAKQKRGSKAPIQALNQRRRNRISIPIPILRNPKFNLNSKSPLRVCESELSLSSAIEGLCEEWWKENLVGKELLISQSLPFLLSRSLTLNKKVNVHKVCLLREAFTLFDFKGLGSFY</sequence>
<organism evidence="2 3">
    <name type="scientific">Vigna radiata var. radiata</name>
    <name type="common">Mung bean</name>
    <name type="synonym">Phaseolus aureus</name>
    <dbReference type="NCBI Taxonomy" id="3916"/>
    <lineage>
        <taxon>Eukaryota</taxon>
        <taxon>Viridiplantae</taxon>
        <taxon>Streptophyta</taxon>
        <taxon>Embryophyta</taxon>
        <taxon>Tracheophyta</taxon>
        <taxon>Spermatophyta</taxon>
        <taxon>Magnoliopsida</taxon>
        <taxon>eudicotyledons</taxon>
        <taxon>Gunneridae</taxon>
        <taxon>Pentapetalae</taxon>
        <taxon>rosids</taxon>
        <taxon>fabids</taxon>
        <taxon>Fabales</taxon>
        <taxon>Fabaceae</taxon>
        <taxon>Papilionoideae</taxon>
        <taxon>50 kb inversion clade</taxon>
        <taxon>NPAAA clade</taxon>
        <taxon>indigoferoid/millettioid clade</taxon>
        <taxon>Phaseoleae</taxon>
        <taxon>Vigna</taxon>
    </lineage>
</organism>
<evidence type="ECO:0000313" key="3">
    <source>
        <dbReference type="RefSeq" id="XP_022635867.1"/>
    </source>
</evidence>
<dbReference type="InterPro" id="IPR001810">
    <property type="entry name" value="F-box_dom"/>
</dbReference>
<dbReference type="InterPro" id="IPR055294">
    <property type="entry name" value="FBL60-like"/>
</dbReference>
<dbReference type="AlphaFoldDB" id="A0A3Q0F0G2"/>
<dbReference type="Pfam" id="PF24758">
    <property type="entry name" value="LRR_At5g56370"/>
    <property type="match status" value="1"/>
</dbReference>
<evidence type="ECO:0000313" key="2">
    <source>
        <dbReference type="Proteomes" id="UP000087766"/>
    </source>
</evidence>
<dbReference type="KEGG" id="vra:106758313"/>
<accession>A0A3Q0F0G2</accession>
<protein>
    <submittedName>
        <fullName evidence="3">F-box/FBD/LRR-repeat protein At4g26340-like</fullName>
    </submittedName>
</protein>
<name>A0A3Q0F0G2_VIGRR</name>
<dbReference type="InterPro" id="IPR036047">
    <property type="entry name" value="F-box-like_dom_sf"/>
</dbReference>
<dbReference type="PANTHER" id="PTHR31293:SF16">
    <property type="entry name" value="RNI-LIKE SUPERFAMILY PROTEIN"/>
    <property type="match status" value="1"/>
</dbReference>
<evidence type="ECO:0000259" key="1">
    <source>
        <dbReference type="PROSITE" id="PS50181"/>
    </source>
</evidence>
<dbReference type="CDD" id="cd22160">
    <property type="entry name" value="F-box_AtFBL13-like"/>
    <property type="match status" value="1"/>
</dbReference>
<reference evidence="3" key="2">
    <citation type="submission" date="2025-08" db="UniProtKB">
        <authorList>
            <consortium name="RefSeq"/>
        </authorList>
    </citation>
    <scope>IDENTIFICATION</scope>
    <source>
        <tissue evidence="3">Leaf</tissue>
    </source>
</reference>
<gene>
    <name evidence="3" type="primary">LOC106758313</name>
</gene>
<dbReference type="OrthoDB" id="1434964at2759"/>
<keyword evidence="2" id="KW-1185">Reference proteome</keyword>
<dbReference type="Gene3D" id="1.20.1280.50">
    <property type="match status" value="1"/>
</dbReference>
<dbReference type="Pfam" id="PF00646">
    <property type="entry name" value="F-box"/>
    <property type="match status" value="1"/>
</dbReference>